<dbReference type="PANTHER" id="PTHR32285:SF38">
    <property type="entry name" value="OS01G0614300 PROTEIN"/>
    <property type="match status" value="1"/>
</dbReference>
<evidence type="ECO:0000256" key="5">
    <source>
        <dbReference type="ARBA" id="ARBA00022989"/>
    </source>
</evidence>
<keyword evidence="6 7" id="KW-0472">Membrane</keyword>
<dbReference type="Pfam" id="PF13839">
    <property type="entry name" value="PC-Esterase"/>
    <property type="match status" value="1"/>
</dbReference>
<dbReference type="EMBL" id="JAKOGI010000066">
    <property type="protein sequence ID" value="KAJ8445975.1"/>
    <property type="molecule type" value="Genomic_DNA"/>
</dbReference>
<dbReference type="OrthoDB" id="737117at2759"/>
<dbReference type="InterPro" id="IPR029962">
    <property type="entry name" value="TBL"/>
</dbReference>
<protein>
    <recommendedName>
        <fullName evidence="12">Trichome birefringence-like N-terminal domain-containing protein</fullName>
    </recommendedName>
</protein>
<dbReference type="AlphaFoldDB" id="A0A9Q1KN24"/>
<evidence type="ECO:0008006" key="12">
    <source>
        <dbReference type="Google" id="ProtNLM"/>
    </source>
</evidence>
<feature type="domain" description="Trichome birefringence-like N-terminal" evidence="9">
    <location>
        <begin position="62"/>
        <end position="118"/>
    </location>
</feature>
<proteinExistence type="inferred from homology"/>
<evidence type="ECO:0000259" key="9">
    <source>
        <dbReference type="Pfam" id="PF14416"/>
    </source>
</evidence>
<name>A0A9Q1KN24_9CARY</name>
<evidence type="ECO:0000256" key="6">
    <source>
        <dbReference type="ARBA" id="ARBA00023136"/>
    </source>
</evidence>
<evidence type="ECO:0000313" key="10">
    <source>
        <dbReference type="EMBL" id="KAJ8445975.1"/>
    </source>
</evidence>
<feature type="transmembrane region" description="Helical" evidence="7">
    <location>
        <begin position="12"/>
        <end position="29"/>
    </location>
</feature>
<keyword evidence="3 7" id="KW-0812">Transmembrane</keyword>
<gene>
    <name evidence="10" type="ORF">Cgig2_001293</name>
</gene>
<evidence type="ECO:0000313" key="11">
    <source>
        <dbReference type="Proteomes" id="UP001153076"/>
    </source>
</evidence>
<evidence type="ECO:0000256" key="7">
    <source>
        <dbReference type="SAM" id="Phobius"/>
    </source>
</evidence>
<evidence type="ECO:0000256" key="2">
    <source>
        <dbReference type="ARBA" id="ARBA00007727"/>
    </source>
</evidence>
<dbReference type="GO" id="GO:0016020">
    <property type="term" value="C:membrane"/>
    <property type="evidence" value="ECO:0007669"/>
    <property type="project" value="UniProtKB-SubCell"/>
</dbReference>
<accession>A0A9Q1KN24</accession>
<evidence type="ECO:0000256" key="3">
    <source>
        <dbReference type="ARBA" id="ARBA00022692"/>
    </source>
</evidence>
<feature type="domain" description="Trichome birefringence-like C-terminal" evidence="8">
    <location>
        <begin position="120"/>
        <end position="395"/>
    </location>
</feature>
<comment type="subcellular location">
    <subcellularLocation>
        <location evidence="1">Membrane</location>
        <topology evidence="1">Single-pass membrane protein</topology>
    </subcellularLocation>
</comment>
<dbReference type="InterPro" id="IPR025846">
    <property type="entry name" value="TBL_N"/>
</dbReference>
<dbReference type="Pfam" id="PF14416">
    <property type="entry name" value="PMR5N"/>
    <property type="match status" value="1"/>
</dbReference>
<organism evidence="10 11">
    <name type="scientific">Carnegiea gigantea</name>
    <dbReference type="NCBI Taxonomy" id="171969"/>
    <lineage>
        <taxon>Eukaryota</taxon>
        <taxon>Viridiplantae</taxon>
        <taxon>Streptophyta</taxon>
        <taxon>Embryophyta</taxon>
        <taxon>Tracheophyta</taxon>
        <taxon>Spermatophyta</taxon>
        <taxon>Magnoliopsida</taxon>
        <taxon>eudicotyledons</taxon>
        <taxon>Gunneridae</taxon>
        <taxon>Pentapetalae</taxon>
        <taxon>Caryophyllales</taxon>
        <taxon>Cactineae</taxon>
        <taxon>Cactaceae</taxon>
        <taxon>Cactoideae</taxon>
        <taxon>Echinocereeae</taxon>
        <taxon>Carnegiea</taxon>
    </lineage>
</organism>
<keyword evidence="5 7" id="KW-1133">Transmembrane helix</keyword>
<dbReference type="Proteomes" id="UP001153076">
    <property type="component" value="Unassembled WGS sequence"/>
</dbReference>
<sequence length="408" mass="47769">MEVRYSVPETWKFSALGSLAGCVFIFLFLHQSDLYVTLSAAKNAVIEYRENVGIHPIDKTPKKCNIFEGKWVFKPGGRGDNFSYDALQCPFIDEKFNCRKNGRIDLEYEKWSWEAASCVIPLFDGRDMLERLRNKRIILVGDSLNRNQWESLACLLYTSIPTAEADAARRTYKILKIKAYNFTLEFFWDSFLVELNESHESGKKVLKLDKLPPSSEEWRGADVMVFNTGHWWALTGQYKRWDLLQYEGKLIEEKDMPIEQAFKRGMETWARWISNNVDPKKTKLFFRSLSPEHEKQWCYNFSQPMNINETYSSKFPNWLTKNIEGLMKEMNKGTQVVNYMNITKLSQYRRDAHPSIYRSTEWKDGLEKLNVRAVADCSHWCLPGLPDTWNRLLYASLFFDSSTHMSSS</sequence>
<dbReference type="InterPro" id="IPR026057">
    <property type="entry name" value="TBL_C"/>
</dbReference>
<evidence type="ECO:0000259" key="8">
    <source>
        <dbReference type="Pfam" id="PF13839"/>
    </source>
</evidence>
<comment type="caution">
    <text evidence="10">The sequence shown here is derived from an EMBL/GenBank/DDBJ whole genome shotgun (WGS) entry which is preliminary data.</text>
</comment>
<keyword evidence="4" id="KW-0735">Signal-anchor</keyword>
<dbReference type="GO" id="GO:0016413">
    <property type="term" value="F:O-acetyltransferase activity"/>
    <property type="evidence" value="ECO:0007669"/>
    <property type="project" value="InterPro"/>
</dbReference>
<reference evidence="10" key="1">
    <citation type="submission" date="2022-04" db="EMBL/GenBank/DDBJ databases">
        <title>Carnegiea gigantea Genome sequencing and assembly v2.</title>
        <authorList>
            <person name="Copetti D."/>
            <person name="Sanderson M.J."/>
            <person name="Burquez A."/>
            <person name="Wojciechowski M.F."/>
        </authorList>
    </citation>
    <scope>NUCLEOTIDE SEQUENCE</scope>
    <source>
        <strain evidence="10">SGP5-SGP5p</strain>
        <tissue evidence="10">Aerial part</tissue>
    </source>
</reference>
<comment type="similarity">
    <text evidence="2">Belongs to the PC-esterase family. TBL subfamily.</text>
</comment>
<dbReference type="GO" id="GO:0005794">
    <property type="term" value="C:Golgi apparatus"/>
    <property type="evidence" value="ECO:0007669"/>
    <property type="project" value="TreeGrafter"/>
</dbReference>
<evidence type="ECO:0000256" key="4">
    <source>
        <dbReference type="ARBA" id="ARBA00022968"/>
    </source>
</evidence>
<evidence type="ECO:0000256" key="1">
    <source>
        <dbReference type="ARBA" id="ARBA00004167"/>
    </source>
</evidence>
<dbReference type="PANTHER" id="PTHR32285">
    <property type="entry name" value="PROTEIN TRICHOME BIREFRINGENCE-LIKE 9-RELATED"/>
    <property type="match status" value="1"/>
</dbReference>
<keyword evidence="11" id="KW-1185">Reference proteome</keyword>